<feature type="region of interest" description="Disordered" evidence="4">
    <location>
        <begin position="1"/>
        <end position="109"/>
    </location>
</feature>
<protein>
    <submittedName>
        <fullName evidence="6">Pumilio homolog 3-like</fullName>
    </submittedName>
</protein>
<dbReference type="Proteomes" id="UP001162480">
    <property type="component" value="Chromosome 7"/>
</dbReference>
<keyword evidence="2" id="KW-0694">RNA-binding</keyword>
<accession>A0AA36F6F3</accession>
<dbReference type="PROSITE" id="PS50302">
    <property type="entry name" value="PUM"/>
    <property type="match status" value="1"/>
</dbReference>
<feature type="compositionally biased region" description="Basic residues" evidence="4">
    <location>
        <begin position="20"/>
        <end position="30"/>
    </location>
</feature>
<evidence type="ECO:0000313" key="7">
    <source>
        <dbReference type="Proteomes" id="UP001162480"/>
    </source>
</evidence>
<keyword evidence="1" id="KW-0677">Repeat</keyword>
<dbReference type="InterPro" id="IPR033133">
    <property type="entry name" value="PUM-HD"/>
</dbReference>
<dbReference type="EMBL" id="OX597820">
    <property type="protein sequence ID" value="CAI9726094.1"/>
    <property type="molecule type" value="Genomic_DNA"/>
</dbReference>
<dbReference type="SUPFAM" id="SSF48371">
    <property type="entry name" value="ARM repeat"/>
    <property type="match status" value="1"/>
</dbReference>
<feature type="region of interest" description="Disordered" evidence="4">
    <location>
        <begin position="234"/>
        <end position="261"/>
    </location>
</feature>
<dbReference type="GO" id="GO:0005730">
    <property type="term" value="C:nucleolus"/>
    <property type="evidence" value="ECO:0007669"/>
    <property type="project" value="TreeGrafter"/>
</dbReference>
<dbReference type="InterPro" id="IPR001313">
    <property type="entry name" value="Pumilio_RNA-bd_rpt"/>
</dbReference>
<dbReference type="Pfam" id="PF08144">
    <property type="entry name" value="CPL"/>
    <property type="match status" value="1"/>
</dbReference>
<sequence length="795" mass="90632">MSHKKTFEAMESPEAAVTTTKKHKKIRRHSTRLDVQSQSLRRPPEGDSIIQKEPMKLAQPSMPAPKKKIDKAANAKKRKHKNVSSDSGLETANEEGNAKKSKNDTRSDFLTSLGPLNDISSIHPVLDNTLDSTFSKKSKSKLDVTWEKAVCSARGQPDGAELSMRIQKMAAKTPQCSVIEEHDENDQPSERCEEQTAEVKKMEKKTKSLKVKVKGAMKKLKKLKDSKSLPAKLKGNKLKNKLTSKEAAGDAKRTKKANKNAKEEIKDFKKLRNNYALLQSSKKIWEELRKHDLTVDKRVKLCNDLMDISKGKTQMMAFTHDGARVLQCLIQFGNMEQRATLFDELKHKVVEMVESKYAKFIVRKFLSYGSKTERNAVFKSLCSQASRLIRHREASEIIEYTFNEYANATQRQALLEDFYGATYKFLKNDQITCLQDMFNAYPKKKETILENMKEILVPLIEKSMLTHSIIHRLFSEYFLYADKAMRTEMITELREGIVNMVHSRDGARVAMKCIWYGNTKDRKVMVKSFKGFILKMCLEEYAHQVLLATFDVVDDTKLLSKVILDEIIKSLKEVATNSYGRKLLLYLLAPRDPLHFHPDVIKIMREGDDNEFSKKDSLIRHSELLNAISKPLLKHVTENTKELVSDNNSLLFLVSIIMHAKGDKTKAMEAVAEICAETMDSSSLGDLHIVEHPAGHITLKKLIAFDKENYETNKEDNDTVYFSLVLLNTVPESVLKSWAACNRGCFILLAMLETNHPEVSAMLLPILKTMTKSLKMLKFKGAQLLYDFVLYNTKD</sequence>
<feature type="compositionally biased region" description="Basic and acidic residues" evidence="4">
    <location>
        <begin position="243"/>
        <end position="252"/>
    </location>
</feature>
<dbReference type="InterPro" id="IPR040059">
    <property type="entry name" value="PUM3"/>
</dbReference>
<proteinExistence type="predicted"/>
<evidence type="ECO:0000259" key="5">
    <source>
        <dbReference type="PROSITE" id="PS50303"/>
    </source>
</evidence>
<dbReference type="PANTHER" id="PTHR13389:SF0">
    <property type="entry name" value="PUMILIO HOMOLOG 3"/>
    <property type="match status" value="1"/>
</dbReference>
<dbReference type="InterPro" id="IPR011989">
    <property type="entry name" value="ARM-like"/>
</dbReference>
<dbReference type="GO" id="GO:0006417">
    <property type="term" value="P:regulation of translation"/>
    <property type="evidence" value="ECO:0007669"/>
    <property type="project" value="TreeGrafter"/>
</dbReference>
<dbReference type="PANTHER" id="PTHR13389">
    <property type="entry name" value="PUMILIO HOMOLOG 3"/>
    <property type="match status" value="1"/>
</dbReference>
<dbReference type="Gene3D" id="1.25.10.10">
    <property type="entry name" value="Leucine-rich Repeat Variant"/>
    <property type="match status" value="2"/>
</dbReference>
<dbReference type="InterPro" id="IPR012959">
    <property type="entry name" value="CPL_dom"/>
</dbReference>
<keyword evidence="7" id="KW-1185">Reference proteome</keyword>
<gene>
    <name evidence="6" type="ORF">OCTVUL_1B031428</name>
</gene>
<feature type="compositionally biased region" description="Basic and acidic residues" evidence="4">
    <location>
        <begin position="96"/>
        <end position="107"/>
    </location>
</feature>
<dbReference type="AlphaFoldDB" id="A0AA36F6F3"/>
<evidence type="ECO:0000313" key="6">
    <source>
        <dbReference type="EMBL" id="CAI9726094.1"/>
    </source>
</evidence>
<dbReference type="GO" id="GO:0003729">
    <property type="term" value="F:mRNA binding"/>
    <property type="evidence" value="ECO:0007669"/>
    <property type="project" value="TreeGrafter"/>
</dbReference>
<dbReference type="PROSITE" id="PS50303">
    <property type="entry name" value="PUM_HD"/>
    <property type="match status" value="1"/>
</dbReference>
<feature type="compositionally biased region" description="Basic residues" evidence="4">
    <location>
        <begin position="65"/>
        <end position="82"/>
    </location>
</feature>
<reference evidence="6" key="1">
    <citation type="submission" date="2023-08" db="EMBL/GenBank/DDBJ databases">
        <authorList>
            <person name="Alioto T."/>
            <person name="Alioto T."/>
            <person name="Gomez Garrido J."/>
        </authorList>
    </citation>
    <scope>NUCLEOTIDE SEQUENCE</scope>
</reference>
<evidence type="ECO:0000256" key="1">
    <source>
        <dbReference type="ARBA" id="ARBA00022737"/>
    </source>
</evidence>
<evidence type="ECO:0000256" key="2">
    <source>
        <dbReference type="ARBA" id="ARBA00022884"/>
    </source>
</evidence>
<organism evidence="6 7">
    <name type="scientific">Octopus vulgaris</name>
    <name type="common">Common octopus</name>
    <dbReference type="NCBI Taxonomy" id="6645"/>
    <lineage>
        <taxon>Eukaryota</taxon>
        <taxon>Metazoa</taxon>
        <taxon>Spiralia</taxon>
        <taxon>Lophotrochozoa</taxon>
        <taxon>Mollusca</taxon>
        <taxon>Cephalopoda</taxon>
        <taxon>Coleoidea</taxon>
        <taxon>Octopodiformes</taxon>
        <taxon>Octopoda</taxon>
        <taxon>Incirrata</taxon>
        <taxon>Octopodidae</taxon>
        <taxon>Octopus</taxon>
    </lineage>
</organism>
<feature type="domain" description="PUM-HD" evidence="5">
    <location>
        <begin position="280"/>
        <end position="632"/>
    </location>
</feature>
<dbReference type="SMART" id="SM00025">
    <property type="entry name" value="Pumilio"/>
    <property type="match status" value="6"/>
</dbReference>
<feature type="repeat" description="Pumilio" evidence="3">
    <location>
        <begin position="344"/>
        <end position="379"/>
    </location>
</feature>
<evidence type="ECO:0000256" key="3">
    <source>
        <dbReference type="PROSITE-ProRule" id="PRU00317"/>
    </source>
</evidence>
<evidence type="ECO:0000256" key="4">
    <source>
        <dbReference type="SAM" id="MobiDB-lite"/>
    </source>
</evidence>
<name>A0AA36F6F3_OCTVU</name>
<dbReference type="InterPro" id="IPR016024">
    <property type="entry name" value="ARM-type_fold"/>
</dbReference>